<dbReference type="GeneID" id="61613614"/>
<keyword evidence="3" id="KW-1185">Reference proteome</keyword>
<dbReference type="RefSeq" id="WP_024311621.1">
    <property type="nucleotide sequence ID" value="NZ_ATYC01000022.1"/>
</dbReference>
<name>A0ABX4TS12_9HYPH</name>
<evidence type="ECO:0000313" key="3">
    <source>
        <dbReference type="Proteomes" id="UP001190825"/>
    </source>
</evidence>
<feature type="region of interest" description="Disordered" evidence="1">
    <location>
        <begin position="1"/>
        <end position="31"/>
    </location>
</feature>
<feature type="compositionally biased region" description="Polar residues" evidence="1">
    <location>
        <begin position="1"/>
        <end position="10"/>
    </location>
</feature>
<organism evidence="2 3">
    <name type="scientific">Sinorhizobium medicae</name>
    <dbReference type="NCBI Taxonomy" id="110321"/>
    <lineage>
        <taxon>Bacteria</taxon>
        <taxon>Pseudomonadati</taxon>
        <taxon>Pseudomonadota</taxon>
        <taxon>Alphaproteobacteria</taxon>
        <taxon>Hyphomicrobiales</taxon>
        <taxon>Rhizobiaceae</taxon>
        <taxon>Sinorhizobium/Ensifer group</taxon>
        <taxon>Sinorhizobium</taxon>
    </lineage>
</organism>
<evidence type="ECO:0000256" key="1">
    <source>
        <dbReference type="SAM" id="MobiDB-lite"/>
    </source>
</evidence>
<gene>
    <name evidence="2" type="ORF">BMJ33_07440</name>
</gene>
<evidence type="ECO:0000313" key="2">
    <source>
        <dbReference type="EMBL" id="PLU06077.1"/>
    </source>
</evidence>
<accession>A0ABX4TS12</accession>
<comment type="caution">
    <text evidence="2">The sequence shown here is derived from an EMBL/GenBank/DDBJ whole genome shotgun (WGS) entry which is preliminary data.</text>
</comment>
<dbReference type="EMBL" id="NBUC01000055">
    <property type="protein sequence ID" value="PLU06077.1"/>
    <property type="molecule type" value="Genomic_DNA"/>
</dbReference>
<protein>
    <submittedName>
        <fullName evidence="2">Uncharacterized protein</fullName>
    </submittedName>
</protein>
<reference evidence="2 3" key="1">
    <citation type="journal article" date="2018" name="FEMS Microbiol. Ecol.">
        <title>Co-invading symbiotic mutualists of Medicago polymorpha retain high ancestral diversity and contain diverse accessory genomes.</title>
        <authorList>
            <person name="Porter S.S."/>
            <person name="Faber-Hammond J.J."/>
            <person name="Friesen M.L."/>
        </authorList>
    </citation>
    <scope>NUCLEOTIDE SEQUENCE [LARGE SCALE GENOMIC DNA]</scope>
    <source>
        <strain evidence="2 3">Str16</strain>
    </source>
</reference>
<proteinExistence type="predicted"/>
<dbReference type="Proteomes" id="UP001190825">
    <property type="component" value="Unassembled WGS sequence"/>
</dbReference>
<sequence length="118" mass="12143">MSSFPLSQGESRGRSSKTGREQKAGFASGCGSAVVQHTRIAENTSTGIALKVATLSIANDAQGATLLSLSGADAPLRATRANSFIKPSIPRAPPTTRRLSMAISTETAAPISRLSFPA</sequence>